<gene>
    <name evidence="1" type="ORF">SL103_24805</name>
</gene>
<dbReference type="CDD" id="cd22923">
    <property type="entry name" value="HFD_Aq328-like_rpt2"/>
    <property type="match status" value="1"/>
</dbReference>
<sequence length="149" mass="16974">MTVMGVSRFERFFRAAASLDVDKNDLKRYSDFVDGKLYDLLLVAQAAAKANDRDIVELWDLPITKGLQESIHRFRQLDEEVELKPILEQLATHPLLDRAPSEETEARYPEIIGGLSVALAETFKIMYPDVKNPQTKHWEGATAIFDLLL</sequence>
<evidence type="ECO:0000313" key="1">
    <source>
        <dbReference type="EMBL" id="AOP49039.1"/>
    </source>
</evidence>
<protein>
    <recommendedName>
        <fullName evidence="3">DUF1931 domain-containing protein</fullName>
    </recommendedName>
</protein>
<dbReference type="InterPro" id="IPR009072">
    <property type="entry name" value="Histone-fold"/>
</dbReference>
<dbReference type="AlphaFoldDB" id="A0A1D7VQK9"/>
<dbReference type="SUPFAM" id="SSF47113">
    <property type="entry name" value="Histone-fold"/>
    <property type="match status" value="1"/>
</dbReference>
<name>A0A1D7VQK9_9ACTN</name>
<evidence type="ECO:0008006" key="3">
    <source>
        <dbReference type="Google" id="ProtNLM"/>
    </source>
</evidence>
<dbReference type="CDD" id="cd22922">
    <property type="entry name" value="HFD_Aq328-like_rpt1"/>
    <property type="match status" value="1"/>
</dbReference>
<dbReference type="OrthoDB" id="14134at2"/>
<evidence type="ECO:0000313" key="2">
    <source>
        <dbReference type="Proteomes" id="UP000094094"/>
    </source>
</evidence>
<dbReference type="Proteomes" id="UP000094094">
    <property type="component" value="Chromosome"/>
</dbReference>
<dbReference type="Gene3D" id="1.10.20.10">
    <property type="entry name" value="Histone, subunit A"/>
    <property type="match status" value="1"/>
</dbReference>
<dbReference type="Pfam" id="PF09123">
    <property type="entry name" value="DUF1931"/>
    <property type="match status" value="1"/>
</dbReference>
<accession>A0A1D7VQK9</accession>
<dbReference type="InterPro" id="IPR015207">
    <property type="entry name" value="DUF1931"/>
</dbReference>
<proteinExistence type="predicted"/>
<reference evidence="1 2" key="1">
    <citation type="submission" date="2016-09" db="EMBL/GenBank/DDBJ databases">
        <title>Complete genome sequencing of Streptomyces lydicus 103 and metabolic pathways analysis of antibiotic biosynthesis.</title>
        <authorList>
            <person name="Jia N."/>
            <person name="Ding M.-Z."/>
            <person name="Gao F."/>
            <person name="Yuan Y.-J."/>
        </authorList>
    </citation>
    <scope>NUCLEOTIDE SEQUENCE [LARGE SCALE GENOMIC DNA]</scope>
    <source>
        <strain evidence="1 2">103</strain>
    </source>
</reference>
<keyword evidence="2" id="KW-1185">Reference proteome</keyword>
<dbReference type="GO" id="GO:0046982">
    <property type="term" value="F:protein heterodimerization activity"/>
    <property type="evidence" value="ECO:0007669"/>
    <property type="project" value="InterPro"/>
</dbReference>
<dbReference type="RefSeq" id="WP_069571156.1">
    <property type="nucleotide sequence ID" value="NZ_CP017157.1"/>
</dbReference>
<organism evidence="1 2">
    <name type="scientific">Streptomyces lydicus</name>
    <dbReference type="NCBI Taxonomy" id="47763"/>
    <lineage>
        <taxon>Bacteria</taxon>
        <taxon>Bacillati</taxon>
        <taxon>Actinomycetota</taxon>
        <taxon>Actinomycetes</taxon>
        <taxon>Kitasatosporales</taxon>
        <taxon>Streptomycetaceae</taxon>
        <taxon>Streptomyces</taxon>
    </lineage>
</organism>
<dbReference type="KEGG" id="slc:SL103_24805"/>
<dbReference type="EMBL" id="CP017157">
    <property type="protein sequence ID" value="AOP49039.1"/>
    <property type="molecule type" value="Genomic_DNA"/>
</dbReference>